<evidence type="ECO:0000313" key="7">
    <source>
        <dbReference type="EnsemblMetazoa" id="MDOA014148-PB"/>
    </source>
</evidence>
<feature type="region of interest" description="Disordered" evidence="6">
    <location>
        <begin position="1182"/>
        <end position="1207"/>
    </location>
</feature>
<evidence type="ECO:0000256" key="2">
    <source>
        <dbReference type="ARBA" id="ARBA00022618"/>
    </source>
</evidence>
<evidence type="ECO:0000256" key="6">
    <source>
        <dbReference type="SAM" id="MobiDB-lite"/>
    </source>
</evidence>
<comment type="subcellular location">
    <subcellularLocation>
        <location evidence="1">Nucleus</location>
    </subcellularLocation>
</comment>
<dbReference type="InterPro" id="IPR011989">
    <property type="entry name" value="ARM-like"/>
</dbReference>
<dbReference type="GO" id="GO:0007064">
    <property type="term" value="P:mitotic sister chromatid cohesion"/>
    <property type="evidence" value="ECO:0007669"/>
    <property type="project" value="InterPro"/>
</dbReference>
<name>A0A1I8NDP5_MUSDO</name>
<feature type="compositionally biased region" description="Basic residues" evidence="6">
    <location>
        <begin position="1232"/>
        <end position="1243"/>
    </location>
</feature>
<dbReference type="GO" id="GO:0006281">
    <property type="term" value="P:DNA repair"/>
    <property type="evidence" value="ECO:0007669"/>
    <property type="project" value="TreeGrafter"/>
</dbReference>
<evidence type="ECO:0000256" key="5">
    <source>
        <dbReference type="ARBA" id="ARBA00023306"/>
    </source>
</evidence>
<feature type="region of interest" description="Disordered" evidence="6">
    <location>
        <begin position="1220"/>
        <end position="1243"/>
    </location>
</feature>
<keyword evidence="2" id="KW-0132">Cell division</keyword>
<dbReference type="Gene3D" id="1.25.10.10">
    <property type="entry name" value="Leucine-rich Repeat Variant"/>
    <property type="match status" value="1"/>
</dbReference>
<dbReference type="OrthoDB" id="200660at2759"/>
<keyword evidence="4" id="KW-0539">Nucleus</keyword>
<sequence>MTDIVYPAGCRPLSEDLGTDELIRRLKTLANVLQAMGQDDGVYQQYIPLSLQLADDHFLQHPSRDVQLLVACCIADVLRVYAPEAPYKDQEQIKVIFLFFIKQLYGLKDPKDPSFKRYFYLLENLAYVKSFNMCFELEDCAEIFCQLFGMMFKIVNEEHSTKVKNFMIDIMSPLISEADNFTTDILDLILINIVEPRKSQNKYAYQLAEQLIIKTADSLETIIKMFFNQVLVLDKVDKNYEICTKVYDLIYELHLICPNILCSVLPQLECKLKSSNEQERLKAVALLARMFSEKDSQISKKHPNLLRMFFGRFCDISYSIRVKCVQSSMHFLLNQAHLREDVIQSLRARQHDSDENVRYEVVMAIVETAKREFCIVCESEELLDIVRERTLDKRFKIRKEAMLGLAFVYKKAICEPNDLSNEVKKNVEWIKNKIMHGYYMPTLEDRLQVERLLITSLVPYKMAPLERMKQLYHLMGTFDDNATKAFIELQKNQMKTRKTVLEWVKLHKTKDMTPSMQSQLNIKQAIICKLLADPLKASEFIGKFSTNMRKDPTLLRYMEIILKRDVSCKECADTMSLLLKKLGTPIMTNLYYQTVKMLVERIASVMIDKESLGILIGLIEECMRGGDIVKEIGLPADEAGEQGLKLLTALSYLFSPHFFTDKSLRHLISLLSYDNDYSAPLILKSLTHLGRYKPLISVDSAILEELAPVCKDFAVEGTPKQAKHAVRCIFVNTQAQLNGGTEHLDSPKTVHPIFHEIMDNLRITLKPNCPQQRTKVVTMGHIAYNMPRAFAEKIKNMIARRIVKELLIQPVPEDRICKRIEGNWCDQEDLPTDTLCKLEGLKTMARWLLGLRDDEASAKKTFRMLIAFIHHGGDLLDHKRMFAAESSWFRAAAACAMLKICEQKGVGDQYTAEQYYSLAQLMCDPVPQVREMFARKLHKGLNKGLPSNCLPLDFMGFYALSGHETDKKLLELKRQFLEADVNKRREYLKTIQATSKQVATLELFSSFISDILLSDHDATEEQRLHILPDFILAFALPILVHDPHFTNHEDRSQLRQVEKCLRFILEPLMAKSETFSFSFYKNLIEMMKNHYVVTPNADSQACNLKLWACCDLANYIICSKMGQCDLTPNKTFNVPITLPPLYFQEPPPDAAGFPNTNIYIPFDTYSIITTLGTNKKVTNALKPTTSGGQSSIIKSAEKRPASDHLSSIDQNSLENASLFEAMKDETSEPVTKKVRGVMRAGKT</sequence>
<evidence type="ECO:0000256" key="1">
    <source>
        <dbReference type="ARBA" id="ARBA00004123"/>
    </source>
</evidence>
<dbReference type="CDD" id="cd19953">
    <property type="entry name" value="PDS5"/>
    <property type="match status" value="1"/>
</dbReference>
<dbReference type="VEuPathDB" id="VectorBase:MDOMA2_012220"/>
<dbReference type="GO" id="GO:0051301">
    <property type="term" value="P:cell division"/>
    <property type="evidence" value="ECO:0007669"/>
    <property type="project" value="UniProtKB-KW"/>
</dbReference>
<dbReference type="STRING" id="7370.A0A1I8NDP5"/>
<feature type="compositionally biased region" description="Polar residues" evidence="6">
    <location>
        <begin position="1182"/>
        <end position="1193"/>
    </location>
</feature>
<dbReference type="PANTHER" id="PTHR12663">
    <property type="entry name" value="ANDROGEN INDUCED INHIBITOR OF PROLIFERATION AS3 / PDS5-RELATED"/>
    <property type="match status" value="1"/>
</dbReference>
<dbReference type="SUPFAM" id="SSF48371">
    <property type="entry name" value="ARM repeat"/>
    <property type="match status" value="1"/>
</dbReference>
<organism evidence="7">
    <name type="scientific">Musca domestica</name>
    <name type="common">House fly</name>
    <dbReference type="NCBI Taxonomy" id="7370"/>
    <lineage>
        <taxon>Eukaryota</taxon>
        <taxon>Metazoa</taxon>
        <taxon>Ecdysozoa</taxon>
        <taxon>Arthropoda</taxon>
        <taxon>Hexapoda</taxon>
        <taxon>Insecta</taxon>
        <taxon>Pterygota</taxon>
        <taxon>Neoptera</taxon>
        <taxon>Endopterygota</taxon>
        <taxon>Diptera</taxon>
        <taxon>Brachycera</taxon>
        <taxon>Muscomorpha</taxon>
        <taxon>Muscoidea</taxon>
        <taxon>Muscidae</taxon>
        <taxon>Musca</taxon>
    </lineage>
</organism>
<dbReference type="Pfam" id="PF20168">
    <property type="entry name" value="PDS5"/>
    <property type="match status" value="1"/>
</dbReference>
<reference evidence="7" key="1">
    <citation type="submission" date="2020-05" db="UniProtKB">
        <authorList>
            <consortium name="EnsemblMetazoa"/>
        </authorList>
    </citation>
    <scope>IDENTIFICATION</scope>
    <source>
        <strain evidence="7">Aabys</strain>
    </source>
</reference>
<dbReference type="VEuPathDB" id="VectorBase:MDOA014148"/>
<dbReference type="PANTHER" id="PTHR12663:SF0">
    <property type="entry name" value="PRECOCIOUS DISSOCIATION OF SISTERS 5, ISOFORM A"/>
    <property type="match status" value="1"/>
</dbReference>
<keyword evidence="5" id="KW-0131">Cell cycle</keyword>
<dbReference type="GO" id="GO:0000785">
    <property type="term" value="C:chromatin"/>
    <property type="evidence" value="ECO:0007669"/>
    <property type="project" value="TreeGrafter"/>
</dbReference>
<dbReference type="EnsemblMetazoa" id="MDOA014148-RB">
    <property type="protein sequence ID" value="MDOA014148-PB"/>
    <property type="gene ID" value="MDOA014148"/>
</dbReference>
<gene>
    <name evidence="7" type="primary">101892761</name>
</gene>
<dbReference type="InterPro" id="IPR039776">
    <property type="entry name" value="Pds5"/>
</dbReference>
<evidence type="ECO:0000256" key="3">
    <source>
        <dbReference type="ARBA" id="ARBA00022776"/>
    </source>
</evidence>
<keyword evidence="3" id="KW-0498">Mitosis</keyword>
<protein>
    <submittedName>
        <fullName evidence="7">Uncharacterized protein</fullName>
    </submittedName>
</protein>
<accession>A0A1I8NDP5</accession>
<dbReference type="GO" id="GO:0005634">
    <property type="term" value="C:nucleus"/>
    <property type="evidence" value="ECO:0007669"/>
    <property type="project" value="UniProtKB-SubCell"/>
</dbReference>
<proteinExistence type="predicted"/>
<dbReference type="InterPro" id="IPR016024">
    <property type="entry name" value="ARM-type_fold"/>
</dbReference>
<dbReference type="AlphaFoldDB" id="A0A1I8NDP5"/>
<evidence type="ECO:0000256" key="4">
    <source>
        <dbReference type="ARBA" id="ARBA00023242"/>
    </source>
</evidence>